<reference evidence="2 3" key="1">
    <citation type="submission" date="2020-10" db="EMBL/GenBank/DDBJ databases">
        <title>Complete genome sequence of Paludibaculum fermentans P105T, a facultatively anaerobic acidobacterium capable of dissimilatory Fe(III) reduction.</title>
        <authorList>
            <person name="Dedysh S.N."/>
            <person name="Beletsky A.V."/>
            <person name="Kulichevskaya I.S."/>
            <person name="Mardanov A.V."/>
            <person name="Ravin N.V."/>
        </authorList>
    </citation>
    <scope>NUCLEOTIDE SEQUENCE [LARGE SCALE GENOMIC DNA]</scope>
    <source>
        <strain evidence="2 3">P105</strain>
    </source>
</reference>
<dbReference type="Gene3D" id="1.10.10.10">
    <property type="entry name" value="Winged helix-like DNA-binding domain superfamily/Winged helix DNA-binding domain"/>
    <property type="match status" value="1"/>
</dbReference>
<dbReference type="InterPro" id="IPR043129">
    <property type="entry name" value="ATPase_NBD"/>
</dbReference>
<sequence>MKYVNTQKERDAGVILNVVRNFGPLSRVEIHRLTGLRTSTISQLTKELLSERRLEVAGLSDNPTGRKQVLLRVNQEQGFLLGIEFDSETVVAGVMDLAPRIRGLVREPTRLDGGETALVDQLKDCARRALAEAGVSARSLRGIGIADVGLVNRTQGISVLSSQLDFWRNVPLVKIFEDAFHVPTFVENATRCRGNAERLLGAGESNDDMIYVEYGAGIGSALFSGGRVIEGRRTSAGEFGHTRVSMANIACKCGSFGCLEAVAGSPALAHRFREIIREGGSSLALTRTGGDPLRVTGWDVLEAARAGDKVCLSISEEMCRYLAIGLANLVNLLDPARIVLDQRLEICGAGFLDQIQRTVRLQALSHLTEDLVICFGSLGDTAGVLGAGLLSLEELFTIPELKTPQYLREGGSGRMKLSTSD</sequence>
<dbReference type="SUPFAM" id="SSF53067">
    <property type="entry name" value="Actin-like ATPase domain"/>
    <property type="match status" value="1"/>
</dbReference>
<dbReference type="Proteomes" id="UP000593892">
    <property type="component" value="Chromosome"/>
</dbReference>
<keyword evidence="3" id="KW-1185">Reference proteome</keyword>
<dbReference type="InterPro" id="IPR000600">
    <property type="entry name" value="ROK"/>
</dbReference>
<dbReference type="Pfam" id="PF00480">
    <property type="entry name" value="ROK"/>
    <property type="match status" value="1"/>
</dbReference>
<evidence type="ECO:0000313" key="2">
    <source>
        <dbReference type="EMBL" id="QOY85590.1"/>
    </source>
</evidence>
<dbReference type="KEGG" id="pfer:IRI77_22515"/>
<dbReference type="InterPro" id="IPR036390">
    <property type="entry name" value="WH_DNA-bd_sf"/>
</dbReference>
<proteinExistence type="inferred from homology"/>
<gene>
    <name evidence="2" type="ORF">IRI77_22515</name>
</gene>
<comment type="similarity">
    <text evidence="1">Belongs to the ROK (NagC/XylR) family.</text>
</comment>
<accession>A0A7S7NL76</accession>
<evidence type="ECO:0000313" key="3">
    <source>
        <dbReference type="Proteomes" id="UP000593892"/>
    </source>
</evidence>
<dbReference type="SUPFAM" id="SSF46785">
    <property type="entry name" value="Winged helix' DNA-binding domain"/>
    <property type="match status" value="1"/>
</dbReference>
<dbReference type="RefSeq" id="WP_194447260.1">
    <property type="nucleotide sequence ID" value="NZ_CP063849.1"/>
</dbReference>
<organism evidence="2 3">
    <name type="scientific">Paludibaculum fermentans</name>
    <dbReference type="NCBI Taxonomy" id="1473598"/>
    <lineage>
        <taxon>Bacteria</taxon>
        <taxon>Pseudomonadati</taxon>
        <taxon>Acidobacteriota</taxon>
        <taxon>Terriglobia</taxon>
        <taxon>Bryobacterales</taxon>
        <taxon>Bryobacteraceae</taxon>
        <taxon>Paludibaculum</taxon>
    </lineage>
</organism>
<dbReference type="EMBL" id="CP063849">
    <property type="protein sequence ID" value="QOY85590.1"/>
    <property type="molecule type" value="Genomic_DNA"/>
</dbReference>
<dbReference type="AlphaFoldDB" id="A0A7S7NL76"/>
<name>A0A7S7NL76_PALFE</name>
<dbReference type="Gene3D" id="3.30.420.40">
    <property type="match status" value="2"/>
</dbReference>
<dbReference type="PANTHER" id="PTHR18964:SF149">
    <property type="entry name" value="BIFUNCTIONAL UDP-N-ACETYLGLUCOSAMINE 2-EPIMERASE_N-ACETYLMANNOSAMINE KINASE"/>
    <property type="match status" value="1"/>
</dbReference>
<protein>
    <submittedName>
        <fullName evidence="2">ROK family protein</fullName>
    </submittedName>
</protein>
<dbReference type="InterPro" id="IPR036388">
    <property type="entry name" value="WH-like_DNA-bd_sf"/>
</dbReference>
<evidence type="ECO:0000256" key="1">
    <source>
        <dbReference type="ARBA" id="ARBA00006479"/>
    </source>
</evidence>
<dbReference type="PANTHER" id="PTHR18964">
    <property type="entry name" value="ROK (REPRESSOR, ORF, KINASE) FAMILY"/>
    <property type="match status" value="1"/>
</dbReference>